<dbReference type="EMBL" id="WSEL01000006">
    <property type="protein sequence ID" value="MVQ30506.1"/>
    <property type="molecule type" value="Genomic_DNA"/>
</dbReference>
<comment type="caution">
    <text evidence="4">The sequence shown here is derived from an EMBL/GenBank/DDBJ whole genome shotgun (WGS) entry which is preliminary data.</text>
</comment>
<evidence type="ECO:0000259" key="3">
    <source>
        <dbReference type="SMART" id="SM00903"/>
    </source>
</evidence>
<evidence type="ECO:0000313" key="5">
    <source>
        <dbReference type="Proteomes" id="UP000469385"/>
    </source>
</evidence>
<dbReference type="GO" id="GO:0010181">
    <property type="term" value="F:FMN binding"/>
    <property type="evidence" value="ECO:0007669"/>
    <property type="project" value="InterPro"/>
</dbReference>
<proteinExistence type="inferred from homology"/>
<dbReference type="RefSeq" id="WP_157398635.1">
    <property type="nucleotide sequence ID" value="NZ_WSEL01000006.1"/>
</dbReference>
<dbReference type="GO" id="GO:0042602">
    <property type="term" value="F:riboflavin reductase (NADPH) activity"/>
    <property type="evidence" value="ECO:0007669"/>
    <property type="project" value="TreeGrafter"/>
</dbReference>
<dbReference type="PANTHER" id="PTHR30466:SF11">
    <property type="entry name" value="FLAVIN-DEPENDENT MONOOXYGENASE, REDUCTASE SUBUNIT HSAB"/>
    <property type="match status" value="1"/>
</dbReference>
<dbReference type="Gene3D" id="2.30.110.10">
    <property type="entry name" value="Electron Transport, Fmn-binding Protein, Chain A"/>
    <property type="match status" value="1"/>
</dbReference>
<organism evidence="4 5">
    <name type="scientific">Ramlibacter pinisoli</name>
    <dbReference type="NCBI Taxonomy" id="2682844"/>
    <lineage>
        <taxon>Bacteria</taxon>
        <taxon>Pseudomonadati</taxon>
        <taxon>Pseudomonadota</taxon>
        <taxon>Betaproteobacteria</taxon>
        <taxon>Burkholderiales</taxon>
        <taxon>Comamonadaceae</taxon>
        <taxon>Ramlibacter</taxon>
    </lineage>
</organism>
<reference evidence="4 5" key="1">
    <citation type="submission" date="2019-12" db="EMBL/GenBank/DDBJ databases">
        <authorList>
            <person name="Huq M.A."/>
        </authorList>
    </citation>
    <scope>NUCLEOTIDE SEQUENCE [LARGE SCALE GENOMIC DNA]</scope>
    <source>
        <strain evidence="4 5">MAH-25</strain>
    </source>
</reference>
<dbReference type="Proteomes" id="UP000469385">
    <property type="component" value="Unassembled WGS sequence"/>
</dbReference>
<dbReference type="InterPro" id="IPR002563">
    <property type="entry name" value="Flavin_Rdtase-like_dom"/>
</dbReference>
<evidence type="ECO:0000256" key="1">
    <source>
        <dbReference type="ARBA" id="ARBA00008898"/>
    </source>
</evidence>
<dbReference type="InterPro" id="IPR050268">
    <property type="entry name" value="NADH-dep_flavin_reductase"/>
</dbReference>
<evidence type="ECO:0000256" key="2">
    <source>
        <dbReference type="ARBA" id="ARBA00023002"/>
    </source>
</evidence>
<accession>A0A6N8IWZ9</accession>
<sequence length="176" mass="18180">MQAHASAIDPGELRRAFGSFVTGVTIVTALDAGGRPVGLTANSFASVSLEPPLVLWSQSLTAPSHPVFRGAERFAINILADDQAGLSDRFARGGTDKFSGVTVREGLGGVPLIDGAAALLECIRVATYPGGDHAIFLGRVERFERHGRAPLVFAAGAYHAIGAPGAARSPALHPVS</sequence>
<keyword evidence="2" id="KW-0560">Oxidoreductase</keyword>
<protein>
    <submittedName>
        <fullName evidence="4">Flavin reductase</fullName>
    </submittedName>
</protein>
<dbReference type="SUPFAM" id="SSF50475">
    <property type="entry name" value="FMN-binding split barrel"/>
    <property type="match status" value="1"/>
</dbReference>
<dbReference type="InterPro" id="IPR012349">
    <property type="entry name" value="Split_barrel_FMN-bd"/>
</dbReference>
<evidence type="ECO:0000313" key="4">
    <source>
        <dbReference type="EMBL" id="MVQ30506.1"/>
    </source>
</evidence>
<name>A0A6N8IWZ9_9BURK</name>
<feature type="domain" description="Flavin reductase like" evidence="3">
    <location>
        <begin position="17"/>
        <end position="160"/>
    </location>
</feature>
<dbReference type="Pfam" id="PF01613">
    <property type="entry name" value="Flavin_Reduct"/>
    <property type="match status" value="1"/>
</dbReference>
<dbReference type="PANTHER" id="PTHR30466">
    <property type="entry name" value="FLAVIN REDUCTASE"/>
    <property type="match status" value="1"/>
</dbReference>
<comment type="similarity">
    <text evidence="1">Belongs to the non-flavoprotein flavin reductase family.</text>
</comment>
<dbReference type="SMART" id="SM00903">
    <property type="entry name" value="Flavin_Reduct"/>
    <property type="match status" value="1"/>
</dbReference>
<dbReference type="AlphaFoldDB" id="A0A6N8IWZ9"/>
<gene>
    <name evidence="4" type="ORF">GON04_13675</name>
</gene>
<keyword evidence="5" id="KW-1185">Reference proteome</keyword>